<dbReference type="AlphaFoldDB" id="A0A1Q9DBF2"/>
<evidence type="ECO:0000313" key="7">
    <source>
        <dbReference type="Proteomes" id="UP000186817"/>
    </source>
</evidence>
<evidence type="ECO:0000256" key="4">
    <source>
        <dbReference type="SAM" id="Coils"/>
    </source>
</evidence>
<comment type="similarity">
    <text evidence="3">Belongs to the TRAFAC class dynamin-like GTPase superfamily. GB1/RHD3 GTPase family.</text>
</comment>
<evidence type="ECO:0000259" key="5">
    <source>
        <dbReference type="PROSITE" id="PS51715"/>
    </source>
</evidence>
<dbReference type="PANTHER" id="PTHR10751">
    <property type="entry name" value="GUANYLATE BINDING PROTEIN"/>
    <property type="match status" value="1"/>
</dbReference>
<evidence type="ECO:0000256" key="2">
    <source>
        <dbReference type="ARBA" id="ARBA00023134"/>
    </source>
</evidence>
<dbReference type="PROSITE" id="PS51715">
    <property type="entry name" value="G_GB1_RHD3"/>
    <property type="match status" value="1"/>
</dbReference>
<organism evidence="6 7">
    <name type="scientific">Symbiodinium microadriaticum</name>
    <name type="common">Dinoflagellate</name>
    <name type="synonym">Zooxanthella microadriatica</name>
    <dbReference type="NCBI Taxonomy" id="2951"/>
    <lineage>
        <taxon>Eukaryota</taxon>
        <taxon>Sar</taxon>
        <taxon>Alveolata</taxon>
        <taxon>Dinophyceae</taxon>
        <taxon>Suessiales</taxon>
        <taxon>Symbiodiniaceae</taxon>
        <taxon>Symbiodinium</taxon>
    </lineage>
</organism>
<keyword evidence="4" id="KW-0175">Coiled coil</keyword>
<keyword evidence="1" id="KW-0547">Nucleotide-binding</keyword>
<dbReference type="SUPFAM" id="SSF52540">
    <property type="entry name" value="P-loop containing nucleoside triphosphate hydrolases"/>
    <property type="match status" value="1"/>
</dbReference>
<dbReference type="GO" id="GO:0005525">
    <property type="term" value="F:GTP binding"/>
    <property type="evidence" value="ECO:0007669"/>
    <property type="project" value="UniProtKB-KW"/>
</dbReference>
<dbReference type="OrthoDB" id="2135133at2759"/>
<sequence>MAACCADYGLARFQELAKVNHVQLPEDMDPLLSFISAMGPEEALVHFVDSGGGPDVADVPLATAMSSSVASSAKSLAMPQADRELNGPEQAALDDAMMSSSMSAQEEKVKKFRSEMSSAGLSSAAVVMQISTESQEQSIYSGQLYVFQFRLETAGPLSLEIRSDGPELKVQPSSISFDVSEDVPVYVSISVYAPSREVSGARTVTLQGGVWKRTLRVRFQELPGVAQLLLHDELQGPAGPWPLLRWSDSGAPQLVESTLRKLEELPPRPVAVISVVGAYRQGKSHLLNHLANVVGMGFDLGHTTQGHTEGFDCILMRHWEKDEYVLILDTEGTEDVAKNEKRSTDILVLAWLLSSTVVYNTLHVPQRQSADILQAATLLAHQVQSSMQRDEEGETGSYPSLTWVVRDWALELPDGQDLQSYLEGLLPSRGISRKAKEVRKTAEESVDQLEKLFPRRQMLTVIRPVADEADLQRLESPEVQRRVRPQFTRQIREACNAIRSQSRAKCIGGTTLQTGAVMTQYIREVVQAVRSGENVIIESAWARVQEALAEKGLSAASKLFDDLLRTGLASLKAEIVHAKGSHLVAQFCSSSDGVPLEEEEMERIVEEASEKAQAKLAGLAHGCEPTRHQGAAVALQQHAIQELKQLKSENREVSEAYCSLVAQEVCTQLQSEVSNSSGTDVGLQDLLQIAVDEYGSSARGPAKCRVGHRHMERMSREVGLRQDAREQLRMHQEEAQHLMLLQEAQHLEDMEKKDLAQRDANWQLLQVEAQLQEASETLQRLAEESEAQQRRWSRRFEQLAQDQEQIQGELRRQHEQQQRELARQQEDMRRRVERLKHEQRAKERQIEDLSAEVTRLANRPPEVIQRRSSCSVM</sequence>
<evidence type="ECO:0000256" key="1">
    <source>
        <dbReference type="ARBA" id="ARBA00022741"/>
    </source>
</evidence>
<evidence type="ECO:0000256" key="3">
    <source>
        <dbReference type="PROSITE-ProRule" id="PRU01052"/>
    </source>
</evidence>
<dbReference type="GO" id="GO:0003924">
    <property type="term" value="F:GTPase activity"/>
    <property type="evidence" value="ECO:0007669"/>
    <property type="project" value="InterPro"/>
</dbReference>
<dbReference type="InterPro" id="IPR030386">
    <property type="entry name" value="G_GB1_RHD3_dom"/>
</dbReference>
<dbReference type="InterPro" id="IPR015894">
    <property type="entry name" value="Guanylate-bd_N"/>
</dbReference>
<protein>
    <submittedName>
        <fullName evidence="6">Interferon-induced guanylate-binding protein 1</fullName>
    </submittedName>
</protein>
<accession>A0A1Q9DBF2</accession>
<feature type="coiled-coil region" evidence="4">
    <location>
        <begin position="721"/>
        <end position="859"/>
    </location>
</feature>
<reference evidence="6 7" key="1">
    <citation type="submission" date="2016-02" db="EMBL/GenBank/DDBJ databases">
        <title>Genome analysis of coral dinoflagellate symbionts highlights evolutionary adaptations to a symbiotic lifestyle.</title>
        <authorList>
            <person name="Aranda M."/>
            <person name="Li Y."/>
            <person name="Liew Y.J."/>
            <person name="Baumgarten S."/>
            <person name="Simakov O."/>
            <person name="Wilson M."/>
            <person name="Piel J."/>
            <person name="Ashoor H."/>
            <person name="Bougouffa S."/>
            <person name="Bajic V.B."/>
            <person name="Ryu T."/>
            <person name="Ravasi T."/>
            <person name="Bayer T."/>
            <person name="Micklem G."/>
            <person name="Kim H."/>
            <person name="Bhak J."/>
            <person name="Lajeunesse T.C."/>
            <person name="Voolstra C.R."/>
        </authorList>
    </citation>
    <scope>NUCLEOTIDE SEQUENCE [LARGE SCALE GENOMIC DNA]</scope>
    <source>
        <strain evidence="6 7">CCMP2467</strain>
    </source>
</reference>
<proteinExistence type="inferred from homology"/>
<dbReference type="EMBL" id="LSRX01000621">
    <property type="protein sequence ID" value="OLP92469.1"/>
    <property type="molecule type" value="Genomic_DNA"/>
</dbReference>
<dbReference type="Gene3D" id="3.40.50.300">
    <property type="entry name" value="P-loop containing nucleotide triphosphate hydrolases"/>
    <property type="match status" value="1"/>
</dbReference>
<dbReference type="Proteomes" id="UP000186817">
    <property type="component" value="Unassembled WGS sequence"/>
</dbReference>
<dbReference type="OMA" id="RMNEDNQ"/>
<dbReference type="InterPro" id="IPR027417">
    <property type="entry name" value="P-loop_NTPase"/>
</dbReference>
<keyword evidence="2" id="KW-0342">GTP-binding</keyword>
<feature type="domain" description="GB1/RHD3-type G" evidence="5">
    <location>
        <begin position="267"/>
        <end position="412"/>
    </location>
</feature>
<dbReference type="Pfam" id="PF02263">
    <property type="entry name" value="GBP"/>
    <property type="match status" value="1"/>
</dbReference>
<comment type="caution">
    <text evidence="6">The sequence shown here is derived from an EMBL/GenBank/DDBJ whole genome shotgun (WGS) entry which is preliminary data.</text>
</comment>
<keyword evidence="7" id="KW-1185">Reference proteome</keyword>
<evidence type="ECO:0000313" key="6">
    <source>
        <dbReference type="EMBL" id="OLP92469.1"/>
    </source>
</evidence>
<gene>
    <name evidence="6" type="primary">GBP1</name>
    <name evidence="6" type="ORF">AK812_SmicGene25736</name>
</gene>
<name>A0A1Q9DBF2_SYMMI</name>